<evidence type="ECO:0000313" key="2">
    <source>
        <dbReference type="EMBL" id="KAK7300869.1"/>
    </source>
</evidence>
<sequence length="260" mass="29475">MAAVKESRVESSCGVFGFDAHITSLYSFFYDKAVNGNSDIPGLISCAAFALMFFSLSRQTDLGFEVDLLNFFLGCLTVQLMKISMMLASLCGVFCYFLIILRSSLDSQQEIETASSTAPNHVAIEIETAKSGFQSEYNNHYQELPSLRKRCFVTTVPDKVLFKNANRTTAEFREHTLKELKEFQFSNPEAEAGKIIAAMKIQHAFRNYRERKMSIAATCIQHNFRARKISKESLNIRRQAIKIPVYTTPPYFLPLLLLID</sequence>
<keyword evidence="1" id="KW-1133">Transmembrane helix</keyword>
<dbReference type="AlphaFoldDB" id="A0AAN9JMF7"/>
<keyword evidence="1" id="KW-0812">Transmembrane</keyword>
<protein>
    <submittedName>
        <fullName evidence="2">Uncharacterized protein</fullName>
    </submittedName>
</protein>
<keyword evidence="1" id="KW-0472">Membrane</keyword>
<organism evidence="2 3">
    <name type="scientific">Clitoria ternatea</name>
    <name type="common">Butterfly pea</name>
    <dbReference type="NCBI Taxonomy" id="43366"/>
    <lineage>
        <taxon>Eukaryota</taxon>
        <taxon>Viridiplantae</taxon>
        <taxon>Streptophyta</taxon>
        <taxon>Embryophyta</taxon>
        <taxon>Tracheophyta</taxon>
        <taxon>Spermatophyta</taxon>
        <taxon>Magnoliopsida</taxon>
        <taxon>eudicotyledons</taxon>
        <taxon>Gunneridae</taxon>
        <taxon>Pentapetalae</taxon>
        <taxon>rosids</taxon>
        <taxon>fabids</taxon>
        <taxon>Fabales</taxon>
        <taxon>Fabaceae</taxon>
        <taxon>Papilionoideae</taxon>
        <taxon>50 kb inversion clade</taxon>
        <taxon>NPAAA clade</taxon>
        <taxon>indigoferoid/millettioid clade</taxon>
        <taxon>Phaseoleae</taxon>
        <taxon>Clitoria</taxon>
    </lineage>
</organism>
<reference evidence="2 3" key="1">
    <citation type="submission" date="2024-01" db="EMBL/GenBank/DDBJ databases">
        <title>The genomes of 5 underutilized Papilionoideae crops provide insights into root nodulation and disease resistance.</title>
        <authorList>
            <person name="Yuan L."/>
        </authorList>
    </citation>
    <scope>NUCLEOTIDE SEQUENCE [LARGE SCALE GENOMIC DNA]</scope>
    <source>
        <strain evidence="2">LY-2023</strain>
        <tissue evidence="2">Leaf</tissue>
    </source>
</reference>
<accession>A0AAN9JMF7</accession>
<comment type="caution">
    <text evidence="2">The sequence shown here is derived from an EMBL/GenBank/DDBJ whole genome shotgun (WGS) entry which is preliminary data.</text>
</comment>
<proteinExistence type="predicted"/>
<gene>
    <name evidence="2" type="ORF">RJT34_11720</name>
</gene>
<evidence type="ECO:0000313" key="3">
    <source>
        <dbReference type="Proteomes" id="UP001359559"/>
    </source>
</evidence>
<keyword evidence="3" id="KW-1185">Reference proteome</keyword>
<evidence type="ECO:0000256" key="1">
    <source>
        <dbReference type="SAM" id="Phobius"/>
    </source>
</evidence>
<feature type="transmembrane region" description="Helical" evidence="1">
    <location>
        <begin position="68"/>
        <end position="101"/>
    </location>
</feature>
<name>A0AAN9JMF7_CLITE</name>
<dbReference type="Proteomes" id="UP001359559">
    <property type="component" value="Unassembled WGS sequence"/>
</dbReference>
<feature type="transmembrane region" description="Helical" evidence="1">
    <location>
        <begin position="40"/>
        <end position="56"/>
    </location>
</feature>
<dbReference type="EMBL" id="JAYKXN010000003">
    <property type="protein sequence ID" value="KAK7300869.1"/>
    <property type="molecule type" value="Genomic_DNA"/>
</dbReference>